<comment type="caution">
    <text evidence="1">The sequence shown here is derived from an EMBL/GenBank/DDBJ whole genome shotgun (WGS) entry which is preliminary data.</text>
</comment>
<dbReference type="AlphaFoldDB" id="A0A9Q9UHU6"/>
<sequence length="188" mass="22121">MNAADQAHLAAMGLATPLPTHTPVSRRQEIRDRAAALRPHMMWRSAEYKRRHDGMRVAGRRRFGEARRQHKLMQRWQNEEALRYRQRVSALANGHNPVWAFRLHLQWLPGFLASGNIPLQERKIVADIAEETAHFAIEQAERHNRLLRKWVWGYNTLGDRRRHERFAHSAHRAAIKWVEIADKWSPSL</sequence>
<organism evidence="1 2">
    <name type="scientific">Fusarium fujikuroi</name>
    <name type="common">Bakanae and foot rot disease fungus</name>
    <name type="synonym">Gibberella fujikuroi</name>
    <dbReference type="NCBI Taxonomy" id="5127"/>
    <lineage>
        <taxon>Eukaryota</taxon>
        <taxon>Fungi</taxon>
        <taxon>Dikarya</taxon>
        <taxon>Ascomycota</taxon>
        <taxon>Pezizomycotina</taxon>
        <taxon>Sordariomycetes</taxon>
        <taxon>Hypocreomycetidae</taxon>
        <taxon>Hypocreales</taxon>
        <taxon>Nectriaceae</taxon>
        <taxon>Fusarium</taxon>
        <taxon>Fusarium fujikuroi species complex</taxon>
    </lineage>
</organism>
<protein>
    <submittedName>
        <fullName evidence="1">Uncharacterized protein</fullName>
    </submittedName>
</protein>
<accession>A0A9Q9UHU6</accession>
<name>A0A9Q9UHU6_FUSFU</name>
<gene>
    <name evidence="1" type="ORF">C2S_11893</name>
</gene>
<evidence type="ECO:0000313" key="1">
    <source>
        <dbReference type="EMBL" id="VTT80690.1"/>
    </source>
</evidence>
<proteinExistence type="predicted"/>
<evidence type="ECO:0000313" key="2">
    <source>
        <dbReference type="Proteomes" id="UP000760494"/>
    </source>
</evidence>
<dbReference type="Proteomes" id="UP000760494">
    <property type="component" value="Unassembled WGS sequence"/>
</dbReference>
<dbReference type="EMBL" id="CABFJX010000404">
    <property type="protein sequence ID" value="VTT80690.1"/>
    <property type="molecule type" value="Genomic_DNA"/>
</dbReference>
<reference evidence="1" key="1">
    <citation type="submission" date="2019-05" db="EMBL/GenBank/DDBJ databases">
        <authorList>
            <person name="Piombo E."/>
        </authorList>
    </citation>
    <scope>NUCLEOTIDE SEQUENCE</scope>
    <source>
        <strain evidence="1">C2S</strain>
    </source>
</reference>